<dbReference type="STRING" id="706191.PANA_2207"/>
<gene>
    <name evidence="1" type="ordered locus">PANA_2207</name>
</gene>
<organism evidence="1 2">
    <name type="scientific">Pantoea ananatis (strain LMG 20103)</name>
    <dbReference type="NCBI Taxonomy" id="706191"/>
    <lineage>
        <taxon>Bacteria</taxon>
        <taxon>Pseudomonadati</taxon>
        <taxon>Pseudomonadota</taxon>
        <taxon>Gammaproteobacteria</taxon>
        <taxon>Enterobacterales</taxon>
        <taxon>Erwiniaceae</taxon>
        <taxon>Pantoea</taxon>
    </lineage>
</organism>
<dbReference type="EMBL" id="CP001875">
    <property type="protein sequence ID" value="ADD77374.1"/>
    <property type="molecule type" value="Genomic_DNA"/>
</dbReference>
<accession>D4GGS7</accession>
<dbReference type="HOGENOM" id="CLU_2106591_0_0_6"/>
<evidence type="ECO:0000313" key="1">
    <source>
        <dbReference type="EMBL" id="ADD77374.1"/>
    </source>
</evidence>
<protein>
    <submittedName>
        <fullName evidence="1">Uncharacterized protein</fullName>
    </submittedName>
</protein>
<keyword evidence="2" id="KW-1185">Reference proteome</keyword>
<dbReference type="Proteomes" id="UP000001702">
    <property type="component" value="Chromosome"/>
</dbReference>
<evidence type="ECO:0000313" key="2">
    <source>
        <dbReference type="Proteomes" id="UP000001702"/>
    </source>
</evidence>
<reference evidence="1 2" key="1">
    <citation type="journal article" date="2010" name="J. Bacteriol.">
        <title>Genome sequence of Pantoea ananatis LMG20103, the causative agent of Eucalyptus blight and dieback.</title>
        <authorList>
            <person name="De Maayer P."/>
            <person name="Chan W.Y."/>
            <person name="Venter S.N."/>
            <person name="Toth I.K."/>
            <person name="Birch P.R."/>
            <person name="Joubert F."/>
            <person name="Coutinho T.A."/>
        </authorList>
    </citation>
    <scope>NUCLEOTIDE SEQUENCE [LARGE SCALE GENOMIC DNA]</scope>
    <source>
        <strain evidence="1 2">LMG 20103</strain>
    </source>
</reference>
<name>D4GGS7_PANAM</name>
<dbReference type="AlphaFoldDB" id="D4GGS7"/>
<sequence length="115" mass="12799">MIGIEKNLCDAFTVTHIDKNQASQIATTVDPAAKRDLLTYMRQIELSTILCTHNTILLTSPLQLTAPGRVTLWGAVAKKAAIIMEKGKQDKWSHVKARHFLFAFHLFASIYCVTG</sequence>
<dbReference type="KEGG" id="pam:PANA_2207"/>
<proteinExistence type="predicted"/>